<dbReference type="InterPro" id="IPR021367">
    <property type="entry name" value="DUF2982"/>
</dbReference>
<dbReference type="Proteomes" id="UP001500795">
    <property type="component" value="Unassembled WGS sequence"/>
</dbReference>
<feature type="transmembrane region" description="Helical" evidence="1">
    <location>
        <begin position="16"/>
        <end position="36"/>
    </location>
</feature>
<evidence type="ECO:0000313" key="2">
    <source>
        <dbReference type="EMBL" id="GAA3531149.1"/>
    </source>
</evidence>
<keyword evidence="1" id="KW-0472">Membrane</keyword>
<gene>
    <name evidence="2" type="ORF">GCM10022394_08060</name>
</gene>
<proteinExistence type="predicted"/>
<evidence type="ECO:0000256" key="1">
    <source>
        <dbReference type="SAM" id="Phobius"/>
    </source>
</evidence>
<accession>A0ABP6VC11</accession>
<keyword evidence="1" id="KW-0812">Transmembrane</keyword>
<dbReference type="Pfam" id="PF11201">
    <property type="entry name" value="DUF2982"/>
    <property type="match status" value="1"/>
</dbReference>
<sequence>MLETQHIEPMSRRHGLSLTVTGTVFMLLLLGVLYWLGGRGHLVVYFLFLTSLVMTLLGILKLREPVYSFSLSRDSLHFHHKIGGWSLHWSNIIRIDQPRFSVGLELTELPYIGLKIRDYDELLPLMTPRLAVHLLTEQRPLLTMALRYQTVTRHQLQDWLIEDSHYRSAAGRHYEGVLAMLANRMSHLRQLYGYDLLVHESNLDRDPPDFVALLRRYQSADSLPPEQN</sequence>
<dbReference type="EMBL" id="BAABCX010000001">
    <property type="protein sequence ID" value="GAA3531149.1"/>
    <property type="molecule type" value="Genomic_DNA"/>
</dbReference>
<keyword evidence="1" id="KW-1133">Transmembrane helix</keyword>
<dbReference type="RefSeq" id="WP_344954994.1">
    <property type="nucleotide sequence ID" value="NZ_BAABCX010000001.1"/>
</dbReference>
<reference evidence="3" key="1">
    <citation type="journal article" date="2019" name="Int. J. Syst. Evol. Microbiol.">
        <title>The Global Catalogue of Microorganisms (GCM) 10K type strain sequencing project: providing services to taxonomists for standard genome sequencing and annotation.</title>
        <authorList>
            <consortium name="The Broad Institute Genomics Platform"/>
            <consortium name="The Broad Institute Genome Sequencing Center for Infectious Disease"/>
            <person name="Wu L."/>
            <person name="Ma J."/>
        </authorList>
    </citation>
    <scope>NUCLEOTIDE SEQUENCE [LARGE SCALE GENOMIC DNA]</scope>
    <source>
        <strain evidence="3">JCM 17110</strain>
    </source>
</reference>
<evidence type="ECO:0000313" key="3">
    <source>
        <dbReference type="Proteomes" id="UP001500795"/>
    </source>
</evidence>
<protein>
    <submittedName>
        <fullName evidence="2">DUF2982 domain-containing protein</fullName>
    </submittedName>
</protein>
<feature type="transmembrane region" description="Helical" evidence="1">
    <location>
        <begin position="42"/>
        <end position="60"/>
    </location>
</feature>
<organism evidence="2 3">
    <name type="scientific">Zobellella aerophila</name>
    <dbReference type="NCBI Taxonomy" id="870480"/>
    <lineage>
        <taxon>Bacteria</taxon>
        <taxon>Pseudomonadati</taxon>
        <taxon>Pseudomonadota</taxon>
        <taxon>Gammaproteobacteria</taxon>
        <taxon>Aeromonadales</taxon>
        <taxon>Aeromonadaceae</taxon>
        <taxon>Zobellella</taxon>
    </lineage>
</organism>
<name>A0ABP6VC11_9GAMM</name>
<keyword evidence="3" id="KW-1185">Reference proteome</keyword>
<comment type="caution">
    <text evidence="2">The sequence shown here is derived from an EMBL/GenBank/DDBJ whole genome shotgun (WGS) entry which is preliminary data.</text>
</comment>